<dbReference type="Proteomes" id="UP000036681">
    <property type="component" value="Unplaced"/>
</dbReference>
<sequence>MAFINQDRLVHTASHSDAQFDGDVEMEEDGACEFDEADGGPHERSDFECFMYYATSPSIGDTNKIFVCVCLSAVFREVAVRSVAKTMHTLDPDSDRRRLERLMRAVESIFERDDVAVHYCTVELGLGIVIGVAPPVQCFLQTRKFGALCLNKYQQFTWISRIGMQ</sequence>
<name>A0A0M3HNB1_ASCLU</name>
<reference evidence="2" key="1">
    <citation type="submission" date="2017-02" db="UniProtKB">
        <authorList>
            <consortium name="WormBaseParasite"/>
        </authorList>
    </citation>
    <scope>IDENTIFICATION</scope>
</reference>
<protein>
    <submittedName>
        <fullName evidence="2">Glutaminase</fullName>
    </submittedName>
</protein>
<evidence type="ECO:0000313" key="1">
    <source>
        <dbReference type="Proteomes" id="UP000036681"/>
    </source>
</evidence>
<dbReference type="AlphaFoldDB" id="A0A0M3HNB1"/>
<proteinExistence type="predicted"/>
<keyword evidence="1" id="KW-1185">Reference proteome</keyword>
<accession>A0A0M3HNB1</accession>
<evidence type="ECO:0000313" key="2">
    <source>
        <dbReference type="WBParaSite" id="ALUE_0000314601-mRNA-1"/>
    </source>
</evidence>
<organism evidence="1 2">
    <name type="scientific">Ascaris lumbricoides</name>
    <name type="common">Giant roundworm</name>
    <dbReference type="NCBI Taxonomy" id="6252"/>
    <lineage>
        <taxon>Eukaryota</taxon>
        <taxon>Metazoa</taxon>
        <taxon>Ecdysozoa</taxon>
        <taxon>Nematoda</taxon>
        <taxon>Chromadorea</taxon>
        <taxon>Rhabditida</taxon>
        <taxon>Spirurina</taxon>
        <taxon>Ascaridomorpha</taxon>
        <taxon>Ascaridoidea</taxon>
        <taxon>Ascarididae</taxon>
        <taxon>Ascaris</taxon>
    </lineage>
</organism>
<dbReference type="WBParaSite" id="ALUE_0000314601-mRNA-1">
    <property type="protein sequence ID" value="ALUE_0000314601-mRNA-1"/>
    <property type="gene ID" value="ALUE_0000314601"/>
</dbReference>